<comment type="caution">
    <text evidence="2">The sequence shown here is derived from an EMBL/GenBank/DDBJ whole genome shotgun (WGS) entry which is preliminary data.</text>
</comment>
<gene>
    <name evidence="2" type="ORF">E8A74_43775</name>
</gene>
<dbReference type="RefSeq" id="WP_136935112.1">
    <property type="nucleotide sequence ID" value="NZ_SSMQ01000080.1"/>
</dbReference>
<evidence type="ECO:0000259" key="1">
    <source>
        <dbReference type="Pfam" id="PF25056"/>
    </source>
</evidence>
<dbReference type="Proteomes" id="UP000309215">
    <property type="component" value="Unassembled WGS sequence"/>
</dbReference>
<evidence type="ECO:0000313" key="3">
    <source>
        <dbReference type="Proteomes" id="UP000309215"/>
    </source>
</evidence>
<proteinExistence type="predicted"/>
<accession>A0A4V5PMJ0</accession>
<dbReference type="Pfam" id="PF25056">
    <property type="entry name" value="DUF7793"/>
    <property type="match status" value="1"/>
</dbReference>
<feature type="domain" description="DUF7793" evidence="1">
    <location>
        <begin position="13"/>
        <end position="115"/>
    </location>
</feature>
<dbReference type="Gene3D" id="3.40.1680.10">
    <property type="entry name" value="yp_829618.1 domain like"/>
    <property type="match status" value="1"/>
</dbReference>
<dbReference type="AlphaFoldDB" id="A0A4V5PMJ0"/>
<dbReference type="OrthoDB" id="5509438at2"/>
<dbReference type="InterPro" id="IPR056695">
    <property type="entry name" value="DUF7793"/>
</dbReference>
<keyword evidence="3" id="KW-1185">Reference proteome</keyword>
<reference evidence="2 3" key="1">
    <citation type="submission" date="2019-04" db="EMBL/GenBank/DDBJ databases">
        <authorList>
            <person name="Li Y."/>
            <person name="Wang J."/>
        </authorList>
    </citation>
    <scope>NUCLEOTIDE SEQUENCE [LARGE SCALE GENOMIC DNA]</scope>
    <source>
        <strain evidence="2 3">DSM 14668</strain>
    </source>
</reference>
<dbReference type="Gene3D" id="3.40.970.30">
    <property type="entry name" value="yp_829618.1 like domains"/>
    <property type="match status" value="1"/>
</dbReference>
<protein>
    <recommendedName>
        <fullName evidence="1">DUF7793 domain-containing protein</fullName>
    </recommendedName>
</protein>
<dbReference type="EMBL" id="SSMQ01000080">
    <property type="protein sequence ID" value="TKC97237.1"/>
    <property type="molecule type" value="Genomic_DNA"/>
</dbReference>
<organism evidence="2 3">
    <name type="scientific">Polyangium fumosum</name>
    <dbReference type="NCBI Taxonomy" id="889272"/>
    <lineage>
        <taxon>Bacteria</taxon>
        <taxon>Pseudomonadati</taxon>
        <taxon>Myxococcota</taxon>
        <taxon>Polyangia</taxon>
        <taxon>Polyangiales</taxon>
        <taxon>Polyangiaceae</taxon>
        <taxon>Polyangium</taxon>
    </lineage>
</organism>
<name>A0A4V5PMJ0_9BACT</name>
<sequence>MLSYDPRGFVKKVTKDGAEYTLQDAEEDFEAAKKLGGGEPRPLLVDERGLRGADHSVRKFWVSPDVPAVCKCVAVITGSSPVSNMIGNFVITVSKPAVPTKLFASEQAAMPWIEWFLDDEHDSPPPSIRFR</sequence>
<evidence type="ECO:0000313" key="2">
    <source>
        <dbReference type="EMBL" id="TKC97237.1"/>
    </source>
</evidence>